<evidence type="ECO:0000259" key="8">
    <source>
        <dbReference type="Pfam" id="PF08125"/>
    </source>
</evidence>
<dbReference type="OrthoDB" id="271711at2"/>
<dbReference type="InterPro" id="IPR008927">
    <property type="entry name" value="6-PGluconate_DH-like_C_sf"/>
</dbReference>
<feature type="domain" description="Mannitol dehydrogenase N-terminal" evidence="7">
    <location>
        <begin position="1"/>
        <end position="179"/>
    </location>
</feature>
<dbReference type="Gene3D" id="3.40.50.720">
    <property type="entry name" value="NAD(P)-binding Rossmann-like Domain"/>
    <property type="match status" value="1"/>
</dbReference>
<keyword evidence="4" id="KW-0560">Oxidoreductase</keyword>
<dbReference type="GO" id="GO:0019592">
    <property type="term" value="P:mannitol catabolic process"/>
    <property type="evidence" value="ECO:0007669"/>
    <property type="project" value="TreeGrafter"/>
</dbReference>
<dbReference type="SUPFAM" id="SSF48179">
    <property type="entry name" value="6-phosphogluconate dehydrogenase C-terminal domain-like"/>
    <property type="match status" value="1"/>
</dbReference>
<protein>
    <recommendedName>
        <fullName evidence="3">Mannitol-1-phosphate 5-dehydrogenase</fullName>
        <ecNumber evidence="2">1.1.1.17</ecNumber>
    </recommendedName>
</protein>
<dbReference type="InterPro" id="IPR023027">
    <property type="entry name" value="Mannitol_DH_CS"/>
</dbReference>
<evidence type="ECO:0000259" key="7">
    <source>
        <dbReference type="Pfam" id="PF01232"/>
    </source>
</evidence>
<dbReference type="InterPro" id="IPR013131">
    <property type="entry name" value="Mannitol_DH_N"/>
</dbReference>
<dbReference type="PRINTS" id="PR00084">
    <property type="entry name" value="MTLDHDRGNASE"/>
</dbReference>
<dbReference type="KEGG" id="ssab:SSABA_v1c08600"/>
<sequence>MKAIHFGAGNIGRGFIAPILFQDKAIEKLLFIDVNQEIVDQINLQKKYEVIEMGTKINNIEIKNISAITTKEILNSDIENNFEDYSILTISIGQNNLKYIIPQILKIIKSRKNPLVIMCCENGYKVSSYFKTLISQQTENLKNIFFVDCVVDRIVPNSVQKGLDVSVEKYFSWVANVEQWPDTIKKLSSVAYSNNIDGEINKKICLLNGAHASIGWYRWQVDKFKVPFLKEALENNETLKFIENYLQEVGKIISFKYNFEIKEVKKYCEKVLKRFSNPYLVDNLERICRNPIQKIQLKERILGPLTFAIENNLAHNFLKKTFENALLYLNPKDIESQKLIELWKKFSKAEIISKVIQDIPNELIKKII</sequence>
<dbReference type="InterPro" id="IPR013118">
    <property type="entry name" value="Mannitol_DH_C"/>
</dbReference>
<dbReference type="STRING" id="1276257.SSABA_v1c08600"/>
<dbReference type="EC" id="1.1.1.17" evidence="2"/>
<evidence type="ECO:0000256" key="6">
    <source>
        <dbReference type="ARBA" id="ARBA00048615"/>
    </source>
</evidence>
<accession>W6AKL5</accession>
<dbReference type="GO" id="GO:0008926">
    <property type="term" value="F:mannitol-1-phosphate 5-dehydrogenase activity"/>
    <property type="evidence" value="ECO:0007669"/>
    <property type="project" value="UniProtKB-EC"/>
</dbReference>
<comment type="similarity">
    <text evidence="1">Belongs to the mannitol dehydrogenase family.</text>
</comment>
<dbReference type="eggNOG" id="COG0246">
    <property type="taxonomic scope" value="Bacteria"/>
</dbReference>
<dbReference type="HOGENOM" id="CLU_036089_2_0_14"/>
<dbReference type="RefSeq" id="WP_025251395.1">
    <property type="nucleotide sequence ID" value="NZ_CP006934.1"/>
</dbReference>
<name>W6AKL5_9MOLU</name>
<evidence type="ECO:0000256" key="4">
    <source>
        <dbReference type="ARBA" id="ARBA00023002"/>
    </source>
</evidence>
<reference evidence="9 10" key="1">
    <citation type="journal article" date="2014" name="Genome Biol. Evol.">
        <title>Molecular evolution of the substrate utilization strategies and putative virulence factors in mosquito-associated Spiroplasma species.</title>
        <authorList>
            <person name="Chang T.H."/>
            <person name="Lo W.S."/>
            <person name="Ku C."/>
            <person name="Chen L.L."/>
            <person name="Kuo C.H."/>
        </authorList>
    </citation>
    <scope>NUCLEOTIDE SEQUENCE [LARGE SCALE GENOMIC DNA]</scope>
    <source>
        <strain evidence="9">Ar-1343</strain>
    </source>
</reference>
<feature type="domain" description="Mannitol dehydrogenase C-terminal" evidence="8">
    <location>
        <begin position="201"/>
        <end position="354"/>
    </location>
</feature>
<dbReference type="PATRIC" id="fig|1276257.3.peg.872"/>
<evidence type="ECO:0000313" key="10">
    <source>
        <dbReference type="Proteomes" id="UP000019265"/>
    </source>
</evidence>
<keyword evidence="5" id="KW-0520">NAD</keyword>
<keyword evidence="10" id="KW-1185">Reference proteome</keyword>
<dbReference type="PROSITE" id="PS00974">
    <property type="entry name" value="MANNITOL_DHGENASE"/>
    <property type="match status" value="1"/>
</dbReference>
<dbReference type="InterPro" id="IPR013328">
    <property type="entry name" value="6PGD_dom2"/>
</dbReference>
<dbReference type="EMBL" id="CP006934">
    <property type="protein sequence ID" value="AHI54259.1"/>
    <property type="molecule type" value="Genomic_DNA"/>
</dbReference>
<dbReference type="PANTHER" id="PTHR30524">
    <property type="entry name" value="MANNITOL-1-PHOSPHATE 5-DEHYDROGENASE"/>
    <property type="match status" value="1"/>
</dbReference>
<evidence type="ECO:0000256" key="2">
    <source>
        <dbReference type="ARBA" id="ARBA00012939"/>
    </source>
</evidence>
<dbReference type="AlphaFoldDB" id="W6AKL5"/>
<dbReference type="Proteomes" id="UP000019265">
    <property type="component" value="Chromosome"/>
</dbReference>
<comment type="catalytic activity">
    <reaction evidence="6">
        <text>D-mannitol 1-phosphate + NAD(+) = beta-D-fructose 6-phosphate + NADH + H(+)</text>
        <dbReference type="Rhea" id="RHEA:19661"/>
        <dbReference type="ChEBI" id="CHEBI:15378"/>
        <dbReference type="ChEBI" id="CHEBI:57540"/>
        <dbReference type="ChEBI" id="CHEBI:57634"/>
        <dbReference type="ChEBI" id="CHEBI:57945"/>
        <dbReference type="ChEBI" id="CHEBI:61381"/>
        <dbReference type="EC" id="1.1.1.17"/>
    </reaction>
</comment>
<evidence type="ECO:0000256" key="5">
    <source>
        <dbReference type="ARBA" id="ARBA00023027"/>
    </source>
</evidence>
<organism evidence="9 10">
    <name type="scientific">Spiroplasma sabaudiense Ar-1343</name>
    <dbReference type="NCBI Taxonomy" id="1276257"/>
    <lineage>
        <taxon>Bacteria</taxon>
        <taxon>Bacillati</taxon>
        <taxon>Mycoplasmatota</taxon>
        <taxon>Mollicutes</taxon>
        <taxon>Entomoplasmatales</taxon>
        <taxon>Spiroplasmataceae</taxon>
        <taxon>Spiroplasma</taxon>
    </lineage>
</organism>
<dbReference type="InterPro" id="IPR036291">
    <property type="entry name" value="NAD(P)-bd_dom_sf"/>
</dbReference>
<dbReference type="Pfam" id="PF01232">
    <property type="entry name" value="Mannitol_dh"/>
    <property type="match status" value="1"/>
</dbReference>
<proteinExistence type="inferred from homology"/>
<evidence type="ECO:0000256" key="1">
    <source>
        <dbReference type="ARBA" id="ARBA00006541"/>
    </source>
</evidence>
<evidence type="ECO:0000256" key="3">
    <source>
        <dbReference type="ARBA" id="ARBA00016219"/>
    </source>
</evidence>
<dbReference type="Pfam" id="PF08125">
    <property type="entry name" value="Mannitol_dh_C"/>
    <property type="match status" value="1"/>
</dbReference>
<dbReference type="GO" id="GO:0005829">
    <property type="term" value="C:cytosol"/>
    <property type="evidence" value="ECO:0007669"/>
    <property type="project" value="TreeGrafter"/>
</dbReference>
<dbReference type="PANTHER" id="PTHR30524:SF0">
    <property type="entry name" value="ALTRONATE OXIDOREDUCTASE-RELATED"/>
    <property type="match status" value="1"/>
</dbReference>
<evidence type="ECO:0000313" key="9">
    <source>
        <dbReference type="EMBL" id="AHI54259.1"/>
    </source>
</evidence>
<gene>
    <name evidence="9" type="primary">mtlD</name>
    <name evidence="9" type="ORF">SSABA_v1c08600</name>
</gene>
<dbReference type="SUPFAM" id="SSF51735">
    <property type="entry name" value="NAD(P)-binding Rossmann-fold domains"/>
    <property type="match status" value="1"/>
</dbReference>
<dbReference type="Gene3D" id="1.10.1040.10">
    <property type="entry name" value="N-(1-d-carboxylethyl)-l-norvaline Dehydrogenase, domain 2"/>
    <property type="match status" value="1"/>
</dbReference>
<dbReference type="InterPro" id="IPR000669">
    <property type="entry name" value="Mannitol_DH"/>
</dbReference>